<dbReference type="GO" id="GO:0016705">
    <property type="term" value="F:oxidoreductase activity, acting on paired donors, with incorporation or reduction of molecular oxygen"/>
    <property type="evidence" value="ECO:0007669"/>
    <property type="project" value="InterPro"/>
</dbReference>
<reference evidence="8" key="1">
    <citation type="submission" date="2022-10" db="EMBL/GenBank/DDBJ databases">
        <title>Tapping the CABI collections for fungal endophytes: first genome assemblies for Collariella, Neodidymelliopsis, Ascochyta clinopodiicola, Didymella pomorum, Didymosphaeria variabile, Neocosmospora piperis and Neocucurbitaria cava.</title>
        <authorList>
            <person name="Hill R."/>
        </authorList>
    </citation>
    <scope>NUCLEOTIDE SEQUENCE</scope>
    <source>
        <strain evidence="8">IMI 356815</strain>
    </source>
</reference>
<evidence type="ECO:0000256" key="2">
    <source>
        <dbReference type="ARBA" id="ARBA00010617"/>
    </source>
</evidence>
<organism evidence="8 9">
    <name type="scientific">Didymosphaeria variabile</name>
    <dbReference type="NCBI Taxonomy" id="1932322"/>
    <lineage>
        <taxon>Eukaryota</taxon>
        <taxon>Fungi</taxon>
        <taxon>Dikarya</taxon>
        <taxon>Ascomycota</taxon>
        <taxon>Pezizomycotina</taxon>
        <taxon>Dothideomycetes</taxon>
        <taxon>Pleosporomycetidae</taxon>
        <taxon>Pleosporales</taxon>
        <taxon>Massarineae</taxon>
        <taxon>Didymosphaeriaceae</taxon>
        <taxon>Didymosphaeria</taxon>
    </lineage>
</organism>
<evidence type="ECO:0000313" key="8">
    <source>
        <dbReference type="EMBL" id="KAJ4355384.1"/>
    </source>
</evidence>
<dbReference type="GeneID" id="80906930"/>
<sequence>MDAHVLTSYLEQAQTISAGKLFGTFFAIWLSYWITIGVYRVYFHPIAHIPGPRLAALTFWYEFYYDVYPHKYQYGFKLRELHDKYGPIIRINPFHVHIHDHSYLDTIYATGNAHKRDRCSWSHHSGAKTFSGAMLEAMDHDLHKMRRNATSGFFSKRNVQALEPLIINTTNRLLARLKQDMTRDIGEGGQGIVNLNCAFAAMTMDIISEYCFGEGMNSMERPRYGKQMLDILHMGLQMRPIARQFPTLINWMFDLPPERVAYLSPEIVVMNEFNAGLLARITKIMNYEDGSGEKAGHRSIFHVFRDDPEVKLPPEEKEPFRLMAESSVFMGAGTETTARALAVTIYYLLKEKDIGSQLLQELKTVLPTKDSKVSLPQLEALPYLVSTL</sequence>
<dbReference type="PANTHER" id="PTHR24305:SF157">
    <property type="entry name" value="N-ACETYLTRYPTOPHAN 6-HYDROXYLASE IVOC-RELATED"/>
    <property type="match status" value="1"/>
</dbReference>
<evidence type="ECO:0000256" key="3">
    <source>
        <dbReference type="ARBA" id="ARBA00022723"/>
    </source>
</evidence>
<feature type="transmembrane region" description="Helical" evidence="7">
    <location>
        <begin position="21"/>
        <end position="42"/>
    </location>
</feature>
<keyword evidence="7" id="KW-0472">Membrane</keyword>
<dbReference type="GO" id="GO:0020037">
    <property type="term" value="F:heme binding"/>
    <property type="evidence" value="ECO:0007669"/>
    <property type="project" value="InterPro"/>
</dbReference>
<evidence type="ECO:0008006" key="10">
    <source>
        <dbReference type="Google" id="ProtNLM"/>
    </source>
</evidence>
<evidence type="ECO:0000256" key="1">
    <source>
        <dbReference type="ARBA" id="ARBA00001971"/>
    </source>
</evidence>
<dbReference type="PANTHER" id="PTHR24305">
    <property type="entry name" value="CYTOCHROME P450"/>
    <property type="match status" value="1"/>
</dbReference>
<comment type="similarity">
    <text evidence="2">Belongs to the cytochrome P450 family.</text>
</comment>
<comment type="caution">
    <text evidence="8">The sequence shown here is derived from an EMBL/GenBank/DDBJ whole genome shotgun (WGS) entry which is preliminary data.</text>
</comment>
<keyword evidence="5" id="KW-0408">Iron</keyword>
<dbReference type="InterPro" id="IPR050121">
    <property type="entry name" value="Cytochrome_P450_monoxygenase"/>
</dbReference>
<name>A0A9W8XMY5_9PLEO</name>
<keyword evidence="7" id="KW-0812">Transmembrane</keyword>
<dbReference type="Gene3D" id="1.10.630.10">
    <property type="entry name" value="Cytochrome P450"/>
    <property type="match status" value="1"/>
</dbReference>
<comment type="cofactor">
    <cofactor evidence="1">
        <name>heme</name>
        <dbReference type="ChEBI" id="CHEBI:30413"/>
    </cofactor>
</comment>
<evidence type="ECO:0000313" key="9">
    <source>
        <dbReference type="Proteomes" id="UP001140513"/>
    </source>
</evidence>
<evidence type="ECO:0000256" key="6">
    <source>
        <dbReference type="ARBA" id="ARBA00023033"/>
    </source>
</evidence>
<keyword evidence="4" id="KW-0560">Oxidoreductase</keyword>
<dbReference type="CDD" id="cd11062">
    <property type="entry name" value="CYP58-like"/>
    <property type="match status" value="1"/>
</dbReference>
<dbReference type="AlphaFoldDB" id="A0A9W8XMY5"/>
<dbReference type="RefSeq" id="XP_056072510.1">
    <property type="nucleotide sequence ID" value="XM_056212202.1"/>
</dbReference>
<evidence type="ECO:0000256" key="7">
    <source>
        <dbReference type="SAM" id="Phobius"/>
    </source>
</evidence>
<dbReference type="SUPFAM" id="SSF48264">
    <property type="entry name" value="Cytochrome P450"/>
    <property type="match status" value="1"/>
</dbReference>
<dbReference type="Pfam" id="PF00067">
    <property type="entry name" value="p450"/>
    <property type="match status" value="1"/>
</dbReference>
<keyword evidence="3" id="KW-0479">Metal-binding</keyword>
<dbReference type="InterPro" id="IPR036396">
    <property type="entry name" value="Cyt_P450_sf"/>
</dbReference>
<dbReference type="GO" id="GO:0004497">
    <property type="term" value="F:monooxygenase activity"/>
    <property type="evidence" value="ECO:0007669"/>
    <property type="project" value="UniProtKB-KW"/>
</dbReference>
<gene>
    <name evidence="8" type="ORF">N0V89_003400</name>
</gene>
<dbReference type="Proteomes" id="UP001140513">
    <property type="component" value="Unassembled WGS sequence"/>
</dbReference>
<accession>A0A9W8XMY5</accession>
<keyword evidence="7" id="KW-1133">Transmembrane helix</keyword>
<dbReference type="GO" id="GO:0005506">
    <property type="term" value="F:iron ion binding"/>
    <property type="evidence" value="ECO:0007669"/>
    <property type="project" value="InterPro"/>
</dbReference>
<evidence type="ECO:0000256" key="4">
    <source>
        <dbReference type="ARBA" id="ARBA00023002"/>
    </source>
</evidence>
<keyword evidence="6" id="KW-0503">Monooxygenase</keyword>
<dbReference type="OrthoDB" id="3945418at2759"/>
<keyword evidence="9" id="KW-1185">Reference proteome</keyword>
<dbReference type="InterPro" id="IPR001128">
    <property type="entry name" value="Cyt_P450"/>
</dbReference>
<dbReference type="EMBL" id="JAPEUX010000003">
    <property type="protein sequence ID" value="KAJ4355384.1"/>
    <property type="molecule type" value="Genomic_DNA"/>
</dbReference>
<proteinExistence type="inferred from homology"/>
<evidence type="ECO:0000256" key="5">
    <source>
        <dbReference type="ARBA" id="ARBA00023004"/>
    </source>
</evidence>
<protein>
    <recommendedName>
        <fullName evidence="10">Cytochrome P450</fullName>
    </recommendedName>
</protein>